<evidence type="ECO:0000256" key="1">
    <source>
        <dbReference type="ARBA" id="ARBA00004245"/>
    </source>
</evidence>
<comment type="caution">
    <text evidence="4">The sequence shown here is derived from an EMBL/GenBank/DDBJ whole genome shotgun (WGS) entry which is preliminary data.</text>
</comment>
<dbReference type="InterPro" id="IPR052410">
    <property type="entry name" value="DRC5"/>
</dbReference>
<dbReference type="SUPFAM" id="SSF52058">
    <property type="entry name" value="L domain-like"/>
    <property type="match status" value="1"/>
</dbReference>
<keyword evidence="2" id="KW-0963">Cytoplasm</keyword>
<dbReference type="PANTHER" id="PTHR24107:SF2">
    <property type="entry name" value="NLR FAMILY CARD DOMAIN CONTAINING 3"/>
    <property type="match status" value="1"/>
</dbReference>
<dbReference type="PANTHER" id="PTHR24107">
    <property type="entry name" value="YNEIN REGULATORY COMPLEX SUBUNIT 5"/>
    <property type="match status" value="1"/>
</dbReference>
<reference evidence="4" key="1">
    <citation type="journal article" date="2022" name="bioRxiv">
        <title>Genomics of Preaxostyla Flagellates Illuminates Evolutionary Transitions and the Path Towards Mitochondrial Loss.</title>
        <authorList>
            <person name="Novak L.V.F."/>
            <person name="Treitli S.C."/>
            <person name="Pyrih J."/>
            <person name="Halakuc P."/>
            <person name="Pipaliya S.V."/>
            <person name="Vacek V."/>
            <person name="Brzon O."/>
            <person name="Soukal P."/>
            <person name="Eme L."/>
            <person name="Dacks J.B."/>
            <person name="Karnkowska A."/>
            <person name="Elias M."/>
            <person name="Hampl V."/>
        </authorList>
    </citation>
    <scope>NUCLEOTIDE SEQUENCE</scope>
    <source>
        <strain evidence="4">RCP-MX</strain>
    </source>
</reference>
<accession>A0ABQ8ULG4</accession>
<organism evidence="4 5">
    <name type="scientific">Paratrimastix pyriformis</name>
    <dbReference type="NCBI Taxonomy" id="342808"/>
    <lineage>
        <taxon>Eukaryota</taxon>
        <taxon>Metamonada</taxon>
        <taxon>Preaxostyla</taxon>
        <taxon>Paratrimastigidae</taxon>
        <taxon>Paratrimastix</taxon>
    </lineage>
</organism>
<protein>
    <submittedName>
        <fullName evidence="4">Uncharacterized protein</fullName>
    </submittedName>
</protein>
<evidence type="ECO:0000313" key="5">
    <source>
        <dbReference type="Proteomes" id="UP001141327"/>
    </source>
</evidence>
<keyword evidence="5" id="KW-1185">Reference proteome</keyword>
<sequence length="683" mass="73410">MLSLSHAIRTKIRGTLRELSLVVLPDPAELITTDALAALVGPCRSLHKLSFPEGWGRGTDQKGAVTDESGPHDVCDDGWVDEAFGGHTQLAVLEQLPSPLPEPAVERIFRHLPGLVELTTSQRLAMSTRLLAALARSCPGLQVLRCSLPDRRAGPASLTALAPLSGVLKELDLRGGGWWSPEVALTALVGSLSAVTSLKLLRCPPAALEPVASHLTALELISPLSEEDLPGPWLCRLEVLSLGLSPATPTAPLVRLLAANQATLRSLTLVLNETDPLSLVASLRALPHLACLKVAVRGACCPLSNLLPPDLVDRLESLDIGPSNVVVPDPVRIASSRLRELRLHVSMPSASGLALCCPALVELDLIKVAPGGHLTLQCPRLRVLRASAALHLDGAAPMPDLEVADFFGEKTFYLVSGEPLVDPAWLLAGASPRLRELSHVRLTRPDLLARLCACGSLVRLQRLHLDLTRLPNPLVLRLPGQLERLDLSVIVSGIRQELVAPLNLQLDAPGLLDLSLAIMNTDTLPPHVRVRLRNCPHLFRLTLKSPAIALLSLQVADEAVADELRELFIEGHLEAASLLGLLTRHGACLRSLVGTRAVNEEDWPQLMVALSGLPRLTSLYLNAAGVCSPLSLACPQLRRLVLRELPGEAKVVLACPLLERLLGDIRDRSRQVELALPAPNLRF</sequence>
<dbReference type="Proteomes" id="UP001141327">
    <property type="component" value="Unassembled WGS sequence"/>
</dbReference>
<proteinExistence type="predicted"/>
<comment type="subcellular location">
    <subcellularLocation>
        <location evidence="1">Cytoplasm</location>
        <location evidence="1">Cytoskeleton</location>
    </subcellularLocation>
</comment>
<name>A0ABQ8ULG4_9EUKA</name>
<dbReference type="InterPro" id="IPR032675">
    <property type="entry name" value="LRR_dom_sf"/>
</dbReference>
<evidence type="ECO:0000256" key="3">
    <source>
        <dbReference type="ARBA" id="ARBA00023212"/>
    </source>
</evidence>
<dbReference type="Gene3D" id="3.80.10.10">
    <property type="entry name" value="Ribonuclease Inhibitor"/>
    <property type="match status" value="1"/>
</dbReference>
<dbReference type="EMBL" id="JAPMOS010000021">
    <property type="protein sequence ID" value="KAJ4459277.1"/>
    <property type="molecule type" value="Genomic_DNA"/>
</dbReference>
<evidence type="ECO:0000256" key="2">
    <source>
        <dbReference type="ARBA" id="ARBA00022490"/>
    </source>
</evidence>
<evidence type="ECO:0000313" key="4">
    <source>
        <dbReference type="EMBL" id="KAJ4459277.1"/>
    </source>
</evidence>
<keyword evidence="3" id="KW-0206">Cytoskeleton</keyword>
<gene>
    <name evidence="4" type="ORF">PAPYR_4816</name>
</gene>